<protein>
    <submittedName>
        <fullName evidence="1">Uncharacterized protein</fullName>
    </submittedName>
</protein>
<dbReference type="EMBL" id="CAJGYM010000034">
    <property type="protein sequence ID" value="CAD6193297.1"/>
    <property type="molecule type" value="Genomic_DNA"/>
</dbReference>
<comment type="caution">
    <text evidence="1">The sequence shown here is derived from an EMBL/GenBank/DDBJ whole genome shotgun (WGS) entry which is preliminary data.</text>
</comment>
<sequence length="85" mass="9843">MANKKLCRCCRRRCNSLFYCTKCRGSMLCLDCHKEKRKCDECDPHGRAGSVIEFESSSESDWDTDSDDDDDDDANWCNECEGFHD</sequence>
<name>A0A8S1HDJ8_9PELO</name>
<accession>A0A8S1HDJ8</accession>
<dbReference type="AlphaFoldDB" id="A0A8S1HDJ8"/>
<reference evidence="1" key="1">
    <citation type="submission" date="2020-10" db="EMBL/GenBank/DDBJ databases">
        <authorList>
            <person name="Kikuchi T."/>
        </authorList>
    </citation>
    <scope>NUCLEOTIDE SEQUENCE</scope>
    <source>
        <strain evidence="1">NKZ352</strain>
    </source>
</reference>
<evidence type="ECO:0000313" key="1">
    <source>
        <dbReference type="EMBL" id="CAD6193297.1"/>
    </source>
</evidence>
<keyword evidence="2" id="KW-1185">Reference proteome</keyword>
<dbReference type="Proteomes" id="UP000835052">
    <property type="component" value="Unassembled WGS sequence"/>
</dbReference>
<proteinExistence type="predicted"/>
<gene>
    <name evidence="1" type="ORF">CAUJ_LOCUS9216</name>
</gene>
<organism evidence="1 2">
    <name type="scientific">Caenorhabditis auriculariae</name>
    <dbReference type="NCBI Taxonomy" id="2777116"/>
    <lineage>
        <taxon>Eukaryota</taxon>
        <taxon>Metazoa</taxon>
        <taxon>Ecdysozoa</taxon>
        <taxon>Nematoda</taxon>
        <taxon>Chromadorea</taxon>
        <taxon>Rhabditida</taxon>
        <taxon>Rhabditina</taxon>
        <taxon>Rhabditomorpha</taxon>
        <taxon>Rhabditoidea</taxon>
        <taxon>Rhabditidae</taxon>
        <taxon>Peloderinae</taxon>
        <taxon>Caenorhabditis</taxon>
    </lineage>
</organism>
<evidence type="ECO:0000313" key="2">
    <source>
        <dbReference type="Proteomes" id="UP000835052"/>
    </source>
</evidence>